<reference evidence="3" key="1">
    <citation type="journal article" date="2019" name="Int. J. Syst. Evol. Microbiol.">
        <title>The Global Catalogue of Microorganisms (GCM) 10K type strain sequencing project: providing services to taxonomists for standard genome sequencing and annotation.</title>
        <authorList>
            <consortium name="The Broad Institute Genomics Platform"/>
            <consortium name="The Broad Institute Genome Sequencing Center for Infectious Disease"/>
            <person name="Wu L."/>
            <person name="Ma J."/>
        </authorList>
    </citation>
    <scope>NUCLEOTIDE SEQUENCE [LARGE SCALE GENOMIC DNA]</scope>
    <source>
        <strain evidence="3">CCUG 57942</strain>
    </source>
</reference>
<name>A0ABW4ZAV4_9BACT</name>
<proteinExistence type="predicted"/>
<feature type="chain" id="PRO_5046754870" description="Outer membrane protein beta-barrel domain-containing protein" evidence="1">
    <location>
        <begin position="21"/>
        <end position="298"/>
    </location>
</feature>
<keyword evidence="1" id="KW-0732">Signal</keyword>
<feature type="signal peptide" evidence="1">
    <location>
        <begin position="1"/>
        <end position="20"/>
    </location>
</feature>
<organism evidence="2 3">
    <name type="scientific">Rubritalea tangerina</name>
    <dbReference type="NCBI Taxonomy" id="430798"/>
    <lineage>
        <taxon>Bacteria</taxon>
        <taxon>Pseudomonadati</taxon>
        <taxon>Verrucomicrobiota</taxon>
        <taxon>Verrucomicrobiia</taxon>
        <taxon>Verrucomicrobiales</taxon>
        <taxon>Rubritaleaceae</taxon>
        <taxon>Rubritalea</taxon>
    </lineage>
</organism>
<dbReference type="RefSeq" id="WP_377091068.1">
    <property type="nucleotide sequence ID" value="NZ_JBHSJL010000014.1"/>
</dbReference>
<protein>
    <recommendedName>
        <fullName evidence="4">Outer membrane protein beta-barrel domain-containing protein</fullName>
    </recommendedName>
</protein>
<evidence type="ECO:0000256" key="1">
    <source>
        <dbReference type="SAM" id="SignalP"/>
    </source>
</evidence>
<evidence type="ECO:0008006" key="4">
    <source>
        <dbReference type="Google" id="ProtNLM"/>
    </source>
</evidence>
<keyword evidence="3" id="KW-1185">Reference proteome</keyword>
<dbReference type="Proteomes" id="UP001597389">
    <property type="component" value="Unassembled WGS sequence"/>
</dbReference>
<accession>A0ABW4ZAV4</accession>
<evidence type="ECO:0000313" key="2">
    <source>
        <dbReference type="EMBL" id="MFD2159120.1"/>
    </source>
</evidence>
<evidence type="ECO:0000313" key="3">
    <source>
        <dbReference type="Proteomes" id="UP001597389"/>
    </source>
</evidence>
<gene>
    <name evidence="2" type="ORF">ACFSW8_09450</name>
</gene>
<comment type="caution">
    <text evidence="2">The sequence shown here is derived from an EMBL/GenBank/DDBJ whole genome shotgun (WGS) entry which is preliminary data.</text>
</comment>
<sequence length="298" mass="32305">MKKHLFACALAATLSSTTYAIERAPLQTGYIYDFATDVDGGGEISKNFFHLTGGIPLTNPDSDFFVALSASYHYHGYDFKSGPVGSFTSLSPWDDVHTGNLGLFMRYKYDEKWDFFAIPNIRTSGESGASFSDTLTGGILAGASYTFSDTLTIGPGIGVVGQLEDSASVFPILVIDWQFCENMSLTTGSTVGASLGPGLAVKWDINDNLRFTLGARSERLRFRLDDSNVLLKDAIGEDNSIPVFGILTWQATNNIQTSLIAGVGFANDLVLDDSQGNRILRKDYDNAPFLGVNLGYTF</sequence>
<dbReference type="EMBL" id="JBHUJB010000037">
    <property type="protein sequence ID" value="MFD2159120.1"/>
    <property type="molecule type" value="Genomic_DNA"/>
</dbReference>